<dbReference type="EC" id="2.1.1.177" evidence="5"/>
<dbReference type="GO" id="GO:0070038">
    <property type="term" value="F:rRNA (pseudouridine-N3-)-methyltransferase activity"/>
    <property type="evidence" value="ECO:0007669"/>
    <property type="project" value="UniProtKB-UniRule"/>
</dbReference>
<dbReference type="PIRSF" id="PIRSF004505">
    <property type="entry name" value="MT_bac"/>
    <property type="match status" value="1"/>
</dbReference>
<dbReference type="Gene3D" id="3.40.1280.10">
    <property type="match status" value="1"/>
</dbReference>
<reference evidence="6" key="1">
    <citation type="submission" date="2006-04" db="EMBL/GenBank/DDBJ databases">
        <authorList>
            <person name="Seshadri R."/>
            <person name="Federici B.A."/>
        </authorList>
    </citation>
    <scope>NUCLEOTIDE SEQUENCE [LARGE SCALE GENOMIC DNA]</scope>
</reference>
<dbReference type="Proteomes" id="UP000054075">
    <property type="component" value="Unassembled WGS sequence"/>
</dbReference>
<dbReference type="GO" id="GO:0005737">
    <property type="term" value="C:cytoplasm"/>
    <property type="evidence" value="ECO:0007669"/>
    <property type="project" value="UniProtKB-SubCell"/>
</dbReference>
<comment type="function">
    <text evidence="5">Specifically methylates the pseudouridine at position 1915 (m3Psi1915) in 23S rRNA.</text>
</comment>
<proteinExistence type="inferred from homology"/>
<keyword evidence="5" id="KW-0698">rRNA processing</keyword>
<comment type="catalytic activity">
    <reaction evidence="5">
        <text>pseudouridine(1915) in 23S rRNA + S-adenosyl-L-methionine = N(3)-methylpseudouridine(1915) in 23S rRNA + S-adenosyl-L-homocysteine + H(+)</text>
        <dbReference type="Rhea" id="RHEA:42752"/>
        <dbReference type="Rhea" id="RHEA-COMP:10221"/>
        <dbReference type="Rhea" id="RHEA-COMP:10222"/>
        <dbReference type="ChEBI" id="CHEBI:15378"/>
        <dbReference type="ChEBI" id="CHEBI:57856"/>
        <dbReference type="ChEBI" id="CHEBI:59789"/>
        <dbReference type="ChEBI" id="CHEBI:65314"/>
        <dbReference type="ChEBI" id="CHEBI:74486"/>
        <dbReference type="EC" id="2.1.1.177"/>
    </reaction>
</comment>
<gene>
    <name evidence="5" type="primary">rlmH</name>
    <name evidence="6" type="ORF">RICGR_0390</name>
</gene>
<dbReference type="STRING" id="59196.RICGR_0390"/>
<dbReference type="InterPro" id="IPR029026">
    <property type="entry name" value="tRNA_m1G_MTases_N"/>
</dbReference>
<protein>
    <recommendedName>
        <fullName evidence="5">Ribosomal RNA large subunit methyltransferase H</fullName>
        <ecNumber evidence="5">2.1.1.177</ecNumber>
    </recommendedName>
    <alternativeName>
        <fullName evidence="5">23S rRNA (pseudouridine1915-N3)-methyltransferase</fullName>
    </alternativeName>
    <alternativeName>
        <fullName evidence="5">23S rRNA m3Psi1915 methyltransferase</fullName>
    </alternativeName>
    <alternativeName>
        <fullName evidence="5">rRNA (pseudouridine-N3-)-methyltransferase RlmH</fullName>
    </alternativeName>
</protein>
<dbReference type="eggNOG" id="COG1576">
    <property type="taxonomic scope" value="Bacteria"/>
</dbReference>
<evidence type="ECO:0000256" key="5">
    <source>
        <dbReference type="HAMAP-Rule" id="MF_00658"/>
    </source>
</evidence>
<dbReference type="PANTHER" id="PTHR33603:SF1">
    <property type="entry name" value="RIBOSOMAL RNA LARGE SUBUNIT METHYLTRANSFERASE H"/>
    <property type="match status" value="1"/>
</dbReference>
<dbReference type="RefSeq" id="WP_006035420.1">
    <property type="nucleotide sequence ID" value="NZ_AAQJ02000001.1"/>
</dbReference>
<keyword evidence="7" id="KW-1185">Reference proteome</keyword>
<feature type="binding site" evidence="5">
    <location>
        <position position="73"/>
    </location>
    <ligand>
        <name>S-adenosyl-L-methionine</name>
        <dbReference type="ChEBI" id="CHEBI:59789"/>
    </ligand>
</feature>
<evidence type="ECO:0000256" key="2">
    <source>
        <dbReference type="ARBA" id="ARBA00022679"/>
    </source>
</evidence>
<keyword evidence="5" id="KW-0963">Cytoplasm</keyword>
<dbReference type="PANTHER" id="PTHR33603">
    <property type="entry name" value="METHYLTRANSFERASE"/>
    <property type="match status" value="1"/>
</dbReference>
<evidence type="ECO:0000313" key="7">
    <source>
        <dbReference type="Proteomes" id="UP000054075"/>
    </source>
</evidence>
<dbReference type="NCBIfam" id="NF000986">
    <property type="entry name" value="PRK00103.1-4"/>
    <property type="match status" value="1"/>
</dbReference>
<comment type="subcellular location">
    <subcellularLocation>
        <location evidence="5">Cytoplasm</location>
    </subcellularLocation>
</comment>
<keyword evidence="3 5" id="KW-0949">S-adenosyl-L-methionine</keyword>
<evidence type="ECO:0000256" key="3">
    <source>
        <dbReference type="ARBA" id="ARBA00022691"/>
    </source>
</evidence>
<dbReference type="OrthoDB" id="9806643at2"/>
<evidence type="ECO:0000313" key="6">
    <source>
        <dbReference type="EMBL" id="EDP46442.1"/>
    </source>
</evidence>
<feature type="binding site" evidence="5">
    <location>
        <begin position="123"/>
        <end position="128"/>
    </location>
    <ligand>
        <name>S-adenosyl-L-methionine</name>
        <dbReference type="ChEBI" id="CHEBI:59789"/>
    </ligand>
</feature>
<sequence>MIIHLIAVGTRLPAWAETGFHAYQKRFPPECTLHLITIPQSKRRKNSQISKHIAEEEKKILAALPKGSRIIALDAKGTLWNTQQLAQFLQHFQLSRGAISFLIGGPDGLGQTCLNHAERIWSLSPLTFPHALVRVMVAEQLYRAWSLLKGHPYHRE</sequence>
<comment type="subunit">
    <text evidence="5">Homodimer.</text>
</comment>
<organism evidence="6 7">
    <name type="scientific">Rickettsiella grylli</name>
    <dbReference type="NCBI Taxonomy" id="59196"/>
    <lineage>
        <taxon>Bacteria</taxon>
        <taxon>Pseudomonadati</taxon>
        <taxon>Pseudomonadota</taxon>
        <taxon>Gammaproteobacteria</taxon>
        <taxon>Legionellales</taxon>
        <taxon>Coxiellaceae</taxon>
        <taxon>Rickettsiella</taxon>
    </lineage>
</organism>
<reference evidence="6" key="2">
    <citation type="submission" date="2007-10" db="EMBL/GenBank/DDBJ databases">
        <authorList>
            <person name="Myers G.S."/>
        </authorList>
    </citation>
    <scope>NUCLEOTIDE SEQUENCE [LARGE SCALE GENOMIC DNA]</scope>
</reference>
<dbReference type="SUPFAM" id="SSF75217">
    <property type="entry name" value="alpha/beta knot"/>
    <property type="match status" value="1"/>
</dbReference>
<dbReference type="HAMAP" id="MF_00658">
    <property type="entry name" value="23SrRNA_methyltr_H"/>
    <property type="match status" value="1"/>
</dbReference>
<dbReference type="AlphaFoldDB" id="A8PLD0"/>
<comment type="similarity">
    <text evidence="4 5">Belongs to the RNA methyltransferase RlmH family.</text>
</comment>
<evidence type="ECO:0000256" key="1">
    <source>
        <dbReference type="ARBA" id="ARBA00022603"/>
    </source>
</evidence>
<dbReference type="InterPro" id="IPR029028">
    <property type="entry name" value="Alpha/beta_knot_MTases"/>
</dbReference>
<keyword evidence="2 5" id="KW-0808">Transferase</keyword>
<feature type="binding site" evidence="5">
    <location>
        <position position="104"/>
    </location>
    <ligand>
        <name>S-adenosyl-L-methionine</name>
        <dbReference type="ChEBI" id="CHEBI:59789"/>
    </ligand>
</feature>
<dbReference type="EMBL" id="AAQJ02000001">
    <property type="protein sequence ID" value="EDP46442.1"/>
    <property type="molecule type" value="Genomic_DNA"/>
</dbReference>
<evidence type="ECO:0000256" key="4">
    <source>
        <dbReference type="ARBA" id="ARBA00038303"/>
    </source>
</evidence>
<dbReference type="CDD" id="cd18081">
    <property type="entry name" value="RlmH-like"/>
    <property type="match status" value="1"/>
</dbReference>
<dbReference type="NCBIfam" id="TIGR00246">
    <property type="entry name" value="tRNA_RlmH_YbeA"/>
    <property type="match status" value="1"/>
</dbReference>
<comment type="caution">
    <text evidence="6">The sequence shown here is derived from an EMBL/GenBank/DDBJ whole genome shotgun (WGS) entry which is preliminary data.</text>
</comment>
<name>A8PLD0_9COXI</name>
<keyword evidence="1 5" id="KW-0489">Methyltransferase</keyword>
<dbReference type="InterPro" id="IPR003742">
    <property type="entry name" value="RlmH-like"/>
</dbReference>
<accession>A8PLD0</accession>
<dbReference type="Pfam" id="PF02590">
    <property type="entry name" value="SPOUT_MTase"/>
    <property type="match status" value="1"/>
</dbReference>